<dbReference type="AlphaFoldDB" id="A0A0U5BGK0"/>
<feature type="domain" description="YgjP-like metallopeptidase" evidence="1">
    <location>
        <begin position="45"/>
        <end position="242"/>
    </location>
</feature>
<dbReference type="STRING" id="431306.AGA_704"/>
<accession>A0A0U5BGK0</accession>
<protein>
    <recommendedName>
        <fullName evidence="1">YgjP-like metallopeptidase domain-containing protein</fullName>
    </recommendedName>
</protein>
<dbReference type="InterPro" id="IPR002725">
    <property type="entry name" value="YgjP-like_metallopeptidase"/>
</dbReference>
<gene>
    <name evidence="2" type="ORF">AGA_704</name>
</gene>
<proteinExistence type="predicted"/>
<dbReference type="CDD" id="cd07344">
    <property type="entry name" value="M48_yhfN_like"/>
    <property type="match status" value="1"/>
</dbReference>
<dbReference type="EMBL" id="LN609302">
    <property type="protein sequence ID" value="CEF54303.1"/>
    <property type="molecule type" value="Genomic_DNA"/>
</dbReference>
<dbReference type="Pfam" id="PF01863">
    <property type="entry name" value="YgjP-like"/>
    <property type="match status" value="1"/>
</dbReference>
<reference evidence="3" key="1">
    <citation type="submission" date="2014-09" db="EMBL/GenBank/DDBJ databases">
        <authorList>
            <person name="Illeghems K.G."/>
        </authorList>
    </citation>
    <scope>NUCLEOTIDE SEQUENCE [LARGE SCALE GENOMIC DNA]</scope>
    <source>
        <strain evidence="3">LMG 23848T</strain>
    </source>
</reference>
<dbReference type="Gene3D" id="3.30.2010.10">
    <property type="entry name" value="Metalloproteases ('zincins'), catalytic domain"/>
    <property type="match status" value="1"/>
</dbReference>
<dbReference type="PANTHER" id="PTHR30399:SF1">
    <property type="entry name" value="UTP PYROPHOSPHATASE"/>
    <property type="match status" value="1"/>
</dbReference>
<evidence type="ECO:0000259" key="1">
    <source>
        <dbReference type="Pfam" id="PF01863"/>
    </source>
</evidence>
<sequence>MKDALELWRITSLTGPQNLRHLPTEIDTPERRTLKVVWKPSKRAKRLSLRIAPQEQHLVVTLPQGCPPAQALLFVQKNHRWIDERLQRLEKTPSFSAGSIIPIEGKPHLIVHAPDQVGGAWLEHDRLMVSGEKAFVNRRVADFLRAHATTVLKREVQTMADNTGLHPSRVDIRDTSSRWGSCSSSGRIMLSWRVIMAPPLVRHYLIAHELSHLRHMNHGPLFWLQVANITPHRKQAETWLRQKGPLLLHAK</sequence>
<dbReference type="PANTHER" id="PTHR30399">
    <property type="entry name" value="UNCHARACTERIZED PROTEIN YGJP"/>
    <property type="match status" value="1"/>
</dbReference>
<evidence type="ECO:0000313" key="3">
    <source>
        <dbReference type="Proteomes" id="UP000068250"/>
    </source>
</evidence>
<name>A0A0U5BGK0_9PROT</name>
<evidence type="ECO:0000313" key="2">
    <source>
        <dbReference type="EMBL" id="CEF54303.1"/>
    </source>
</evidence>
<dbReference type="InterPro" id="IPR053136">
    <property type="entry name" value="UTP_pyrophosphatase-like"/>
</dbReference>
<organism evidence="2 3">
    <name type="scientific">Acetobacter ghanensis</name>
    <dbReference type="NCBI Taxonomy" id="431306"/>
    <lineage>
        <taxon>Bacteria</taxon>
        <taxon>Pseudomonadati</taxon>
        <taxon>Pseudomonadota</taxon>
        <taxon>Alphaproteobacteria</taxon>
        <taxon>Acetobacterales</taxon>
        <taxon>Acetobacteraceae</taxon>
        <taxon>Acetobacter</taxon>
    </lineage>
</organism>
<dbReference type="Proteomes" id="UP000068250">
    <property type="component" value="Chromosome I"/>
</dbReference>
<dbReference type="PATRIC" id="fig|431306.5.peg.688"/>